<feature type="domain" description="Diacylglycerol kinase accessory" evidence="1">
    <location>
        <begin position="600"/>
        <end position="629"/>
    </location>
</feature>
<name>A0A2B4R7H1_STYPI</name>
<feature type="domain" description="Ras-associating" evidence="2">
    <location>
        <begin position="320"/>
        <end position="373"/>
    </location>
</feature>
<comment type="caution">
    <text evidence="3">The sequence shown here is derived from an EMBL/GenBank/DDBJ whole genome shotgun (WGS) entry which is preliminary data.</text>
</comment>
<protein>
    <submittedName>
        <fullName evidence="3">Diacylglycerol kinase theta</fullName>
    </submittedName>
</protein>
<reference evidence="4" key="1">
    <citation type="journal article" date="2017" name="bioRxiv">
        <title>Comparative analysis of the genomes of Stylophora pistillata and Acropora digitifera provides evidence for extensive differences between species of corals.</title>
        <authorList>
            <person name="Voolstra C.R."/>
            <person name="Li Y."/>
            <person name="Liew Y.J."/>
            <person name="Baumgarten S."/>
            <person name="Zoccola D."/>
            <person name="Flot J.-F."/>
            <person name="Tambutte S."/>
            <person name="Allemand D."/>
            <person name="Aranda M."/>
        </authorList>
    </citation>
    <scope>NUCLEOTIDE SEQUENCE [LARGE SCALE GENOMIC DNA]</scope>
</reference>
<evidence type="ECO:0000313" key="4">
    <source>
        <dbReference type="Proteomes" id="UP000225706"/>
    </source>
</evidence>
<organism evidence="3 4">
    <name type="scientific">Stylophora pistillata</name>
    <name type="common">Smooth cauliflower coral</name>
    <dbReference type="NCBI Taxonomy" id="50429"/>
    <lineage>
        <taxon>Eukaryota</taxon>
        <taxon>Metazoa</taxon>
        <taxon>Cnidaria</taxon>
        <taxon>Anthozoa</taxon>
        <taxon>Hexacorallia</taxon>
        <taxon>Scleractinia</taxon>
        <taxon>Astrocoeniina</taxon>
        <taxon>Pocilloporidae</taxon>
        <taxon>Stylophora</taxon>
    </lineage>
</organism>
<dbReference type="Pfam" id="PF00609">
    <property type="entry name" value="DAGK_acc"/>
    <property type="match status" value="1"/>
</dbReference>
<dbReference type="AlphaFoldDB" id="A0A2B4R7H1"/>
<evidence type="ECO:0000259" key="2">
    <source>
        <dbReference type="Pfam" id="PF00788"/>
    </source>
</evidence>
<dbReference type="EMBL" id="LSMT01001067">
    <property type="protein sequence ID" value="PFX13116.1"/>
    <property type="molecule type" value="Genomic_DNA"/>
</dbReference>
<feature type="non-terminal residue" evidence="3">
    <location>
        <position position="630"/>
    </location>
</feature>
<keyword evidence="4" id="KW-1185">Reference proteome</keyword>
<evidence type="ECO:0000313" key="3">
    <source>
        <dbReference type="EMBL" id="PFX13116.1"/>
    </source>
</evidence>
<keyword evidence="3" id="KW-0808">Transferase</keyword>
<dbReference type="PANTHER" id="PTHR34615:SF1">
    <property type="entry name" value="PX DOMAIN-CONTAINING PROTEIN"/>
    <property type="match status" value="1"/>
</dbReference>
<keyword evidence="3" id="KW-0418">Kinase</keyword>
<dbReference type="Proteomes" id="UP000225706">
    <property type="component" value="Unassembled WGS sequence"/>
</dbReference>
<dbReference type="PANTHER" id="PTHR34615">
    <property type="entry name" value="PX DOMAIN-CONTAINING PROTEIN"/>
    <property type="match status" value="1"/>
</dbReference>
<dbReference type="InterPro" id="IPR000756">
    <property type="entry name" value="Diacylglycerol_kin_accessory"/>
</dbReference>
<dbReference type="InterPro" id="IPR000159">
    <property type="entry name" value="RA_dom"/>
</dbReference>
<dbReference type="OrthoDB" id="242257at2759"/>
<proteinExistence type="predicted"/>
<gene>
    <name evidence="3" type="primary">Dgkq</name>
    <name evidence="3" type="ORF">AWC38_SpisGene22828</name>
</gene>
<sequence>MVSWKELRELIMLYYDMNVLDDAEVLLLYDLYNPLNLDLPCELYPRFDLENLTEDECLSEFRFKKADIPRLSRALRIPAVISCHQGTICDGTEGLCMLLKRLSYPCRYSDMVHLFAKPVPVLCMITNQVLDYIYQVHSHRILQWNHQLLSQANLERFAEVVHRKGSPLDNCFGFVDGTVRPVCRPGTLNQRLLYNGHKRVHGIKFQSVVTPNGMIANMYGPVGEKLPSRLQNILEFPSAYMYWRLDLLKSASVISKHPTRRSKFQERNTAYHHKALKEGQTQQPSQVISLSCMQTGMVDDDGGIVLDDSRHNTDTSSLSFDAVEIRPEVTSKRAREETLKKFHITDDPSNYYLARDVDEEKEHALDPEEKPHQFVCGRNIQDNPSDCTDNCFRCDKCCFRKIWIEVHERRMEHIDCPWKSLMDTRKKSVRKMKLTRFYLRQNLEPLGSVCNSVGSLPVGLEPSKCKTLIGDILGETMEYCEMKSVFPSYVGWVLSCLDDVVQELKCKLPASAVLPLGTDSCDKLGQSKTNLYFSSRASSSYSDGESPVSLLMAIDQAHEVFLDRWCVMFDSVDNNVPDTLSNDSALGSMGGREDDPSIFTMNNYFGIGIGAELCLDFHLQRVEAPDKFHG</sequence>
<dbReference type="GO" id="GO:0004143">
    <property type="term" value="F:ATP-dependent diacylglycerol kinase activity"/>
    <property type="evidence" value="ECO:0007669"/>
    <property type="project" value="InterPro"/>
</dbReference>
<evidence type="ECO:0000259" key="1">
    <source>
        <dbReference type="Pfam" id="PF00609"/>
    </source>
</evidence>
<accession>A0A2B4R7H1</accession>
<dbReference type="Pfam" id="PF00788">
    <property type="entry name" value="RA"/>
    <property type="match status" value="1"/>
</dbReference>
<dbReference type="GO" id="GO:0007200">
    <property type="term" value="P:phospholipase C-activating G protein-coupled receptor signaling pathway"/>
    <property type="evidence" value="ECO:0007669"/>
    <property type="project" value="InterPro"/>
</dbReference>